<dbReference type="Pfam" id="PF12783">
    <property type="entry name" value="Sec7-like_HUS"/>
    <property type="match status" value="1"/>
</dbReference>
<dbReference type="SMART" id="SM00222">
    <property type="entry name" value="Sec7"/>
    <property type="match status" value="1"/>
</dbReference>
<dbReference type="EMBL" id="NBCO01000022">
    <property type="protein sequence ID" value="ORC87358.1"/>
    <property type="molecule type" value="Genomic_DNA"/>
</dbReference>
<accession>A0A1X0NS32</accession>
<organism evidence="4 5">
    <name type="scientific">Trypanosoma theileri</name>
    <dbReference type="NCBI Taxonomy" id="67003"/>
    <lineage>
        <taxon>Eukaryota</taxon>
        <taxon>Discoba</taxon>
        <taxon>Euglenozoa</taxon>
        <taxon>Kinetoplastea</taxon>
        <taxon>Metakinetoplastina</taxon>
        <taxon>Trypanosomatida</taxon>
        <taxon>Trypanosomatidae</taxon>
        <taxon>Trypanosoma</taxon>
    </lineage>
</organism>
<comment type="caution">
    <text evidence="4">The sequence shown here is derived from an EMBL/GenBank/DDBJ whole genome shotgun (WGS) entry which is preliminary data.</text>
</comment>
<evidence type="ECO:0000313" key="5">
    <source>
        <dbReference type="Proteomes" id="UP000192257"/>
    </source>
</evidence>
<feature type="transmembrane region" description="Helical" evidence="2">
    <location>
        <begin position="1014"/>
        <end position="1033"/>
    </location>
</feature>
<dbReference type="RefSeq" id="XP_028881424.1">
    <property type="nucleotide sequence ID" value="XM_029027204.1"/>
</dbReference>
<dbReference type="GeneID" id="39986984"/>
<feature type="region of interest" description="Disordered" evidence="1">
    <location>
        <begin position="848"/>
        <end position="918"/>
    </location>
</feature>
<keyword evidence="2" id="KW-0472">Membrane</keyword>
<keyword evidence="2" id="KW-0812">Transmembrane</keyword>
<reference evidence="4 5" key="1">
    <citation type="submission" date="2017-03" db="EMBL/GenBank/DDBJ databases">
        <title>An alternative strategy for trypanosome survival in the mammalian bloodstream revealed through genome and transcriptome analysis of the ubiquitous bovine parasite Trypanosoma (Megatrypanum) theileri.</title>
        <authorList>
            <person name="Kelly S."/>
            <person name="Ivens A."/>
            <person name="Mott A."/>
            <person name="O'Neill E."/>
            <person name="Emms D."/>
            <person name="Macleod O."/>
            <person name="Voorheis P."/>
            <person name="Matthews J."/>
            <person name="Matthews K."/>
            <person name="Carrington M."/>
        </authorList>
    </citation>
    <scope>NUCLEOTIDE SEQUENCE [LARGE SCALE GENOMIC DNA]</scope>
    <source>
        <strain evidence="4">Edinburgh</strain>
    </source>
</reference>
<dbReference type="GO" id="GO:0005085">
    <property type="term" value="F:guanyl-nucleotide exchange factor activity"/>
    <property type="evidence" value="ECO:0007669"/>
    <property type="project" value="InterPro"/>
</dbReference>
<dbReference type="AlphaFoldDB" id="A0A1X0NS32"/>
<dbReference type="InterPro" id="IPR035999">
    <property type="entry name" value="Sec7_dom_sf"/>
</dbReference>
<sequence length="1065" mass="120392">MGVPLKSLATLLKLIKRTDSGSGSSVGGLSNSSGASGSNSVLMDPEFKETVKHAQATVDEWTHACLGDHVEYVTPPIMSAVLSVFYVKKTRLIETVFSTLQEMMDYACIPYDAPIILYQPQRNKIAVHCGEALFHALSSCLAQISDPTLQMKGVGILHDVVSDVTFPSFTGKCVTRCVQLCCQITLQTSNEVLRANSRDLLLLCVLRVTRAFVETTPPKSPLHTFTSSTVLEDYLHDVEPDANYTPIDIGDTEDSEMGGDASPDPLCSTSSVPNVQPKSYLPRQTSLSSGSLHTFDFFRSSLNESLIKSALLGFQVSENLPNAAKDLLLLIKHTCKLATRTCSGSGSTNEGNPEVRARQLALEMLEAIFQELPLANCDVDHSCATWLYIVLTATKFDILRCIARNLATIIPSCFFTISVRILTLLLRKCHHHLAREVHVLLAVMLFPLAVSKFSSFSQKHAVIGMVREIVSIPDLCVSFFINYDCNPNFDSGAKYGGMLELIIDFIVEMMFADVYDPEWISSDQQQLLRSECVSVMHNFVESMQRWVVEDPHEYTAQQVRKAAGQVISTVGNSDHQKSSRWHQVYLDNWESEESERSSAVSEMLSDDLSFSSSLLDEGFGSKRALGKRGYIGYHWKHIHCLLQNKRIAQEALQYINRGHWREGMQLLQQRGFIPQTEEEGCWTVFAKFLKTYPRVDRSALCMIFERVLKDPDCDRILKEYFLHFQYVGVPIDIALRDTTCEFMSWDRPTFEAQVWSVIQERFGEAYAAQNPRHITTKDANAMAGVLLFLHTSLHNENARASRMTIDEFVRNGNQCVEFPFPEEEMREMFHRVARQKWKLDDFKRTPQQVEMEKSRSSLSSRLSQQQRMRCSVSINTEGEKEGTSSIPSRLENSGNSQKGISDGGNEMMGHDSSTLLSSSLPPYTTDPDCFKLRESYHQRYVNIATQHLWTLECEHRLQSLEKIPIQPYAVPYYAQHIRPMLLMLYPQIVATLYMGFRVLEEQPIFRLLMNTYQMLYNVAAAFVVNLAGLRVAVERKIQRSLAEEGSQELQPPIRPTFTLPLMNLL</sequence>
<dbReference type="GO" id="GO:0032012">
    <property type="term" value="P:regulation of ARF protein signal transduction"/>
    <property type="evidence" value="ECO:0007669"/>
    <property type="project" value="InterPro"/>
</dbReference>
<dbReference type="InterPro" id="IPR000904">
    <property type="entry name" value="Sec7_dom"/>
</dbReference>
<name>A0A1X0NS32_9TRYP</name>
<feature type="compositionally biased region" description="Polar residues" evidence="1">
    <location>
        <begin position="883"/>
        <end position="899"/>
    </location>
</feature>
<dbReference type="SUPFAM" id="SSF48425">
    <property type="entry name" value="Sec7 domain"/>
    <property type="match status" value="1"/>
</dbReference>
<keyword evidence="2" id="KW-1133">Transmembrane helix</keyword>
<dbReference type="PROSITE" id="PS50190">
    <property type="entry name" value="SEC7"/>
    <property type="match status" value="1"/>
</dbReference>
<dbReference type="InterPro" id="IPR023394">
    <property type="entry name" value="Sec7_C_sf"/>
</dbReference>
<dbReference type="OrthoDB" id="430364at2759"/>
<keyword evidence="5" id="KW-1185">Reference proteome</keyword>
<dbReference type="PANTHER" id="PTHR10663:SF391">
    <property type="entry name" value="SEC7 DOMAIN-CONTAINING PROTEIN"/>
    <property type="match status" value="1"/>
</dbReference>
<feature type="region of interest" description="Disordered" evidence="1">
    <location>
        <begin position="245"/>
        <end position="269"/>
    </location>
</feature>
<dbReference type="PANTHER" id="PTHR10663">
    <property type="entry name" value="GUANYL-NUCLEOTIDE EXCHANGE FACTOR"/>
    <property type="match status" value="1"/>
</dbReference>
<proteinExistence type="predicted"/>
<feature type="region of interest" description="Disordered" evidence="1">
    <location>
        <begin position="19"/>
        <end position="39"/>
    </location>
</feature>
<protein>
    <recommendedName>
        <fullName evidence="3">SEC7 domain-containing protein</fullName>
    </recommendedName>
</protein>
<dbReference type="InterPro" id="IPR032691">
    <property type="entry name" value="Mon2/Sec7/BIG1-like_HUS"/>
</dbReference>
<feature type="compositionally biased region" description="Low complexity" evidence="1">
    <location>
        <begin position="20"/>
        <end position="39"/>
    </location>
</feature>
<dbReference type="Pfam" id="PF01369">
    <property type="entry name" value="Sec7"/>
    <property type="match status" value="1"/>
</dbReference>
<evidence type="ECO:0000256" key="1">
    <source>
        <dbReference type="SAM" id="MobiDB-lite"/>
    </source>
</evidence>
<evidence type="ECO:0000313" key="4">
    <source>
        <dbReference type="EMBL" id="ORC87358.1"/>
    </source>
</evidence>
<dbReference type="Proteomes" id="UP000192257">
    <property type="component" value="Unassembled WGS sequence"/>
</dbReference>
<gene>
    <name evidence="4" type="ORF">TM35_000221570</name>
</gene>
<dbReference type="VEuPathDB" id="TriTrypDB:TM35_000221570"/>
<evidence type="ECO:0000259" key="3">
    <source>
        <dbReference type="PROSITE" id="PS50190"/>
    </source>
</evidence>
<dbReference type="STRING" id="67003.A0A1X0NS32"/>
<evidence type="ECO:0000256" key="2">
    <source>
        <dbReference type="SAM" id="Phobius"/>
    </source>
</evidence>
<dbReference type="Gene3D" id="1.10.1000.11">
    <property type="entry name" value="Arf Nucleotide-binding Site Opener,domain 2"/>
    <property type="match status" value="1"/>
</dbReference>
<feature type="compositionally biased region" description="Low complexity" evidence="1">
    <location>
        <begin position="856"/>
        <end position="867"/>
    </location>
</feature>
<feature type="domain" description="SEC7" evidence="3">
    <location>
        <begin position="661"/>
        <end position="835"/>
    </location>
</feature>